<evidence type="ECO:0000256" key="2">
    <source>
        <dbReference type="ARBA" id="ARBA00022573"/>
    </source>
</evidence>
<dbReference type="NCBIfam" id="TIGR02469">
    <property type="entry name" value="CbiT"/>
    <property type="match status" value="1"/>
</dbReference>
<evidence type="ECO:0000256" key="3">
    <source>
        <dbReference type="ARBA" id="ARBA00022603"/>
    </source>
</evidence>
<dbReference type="InterPro" id="IPR050714">
    <property type="entry name" value="Cobalamin_biosynth_MTase"/>
</dbReference>
<dbReference type="Pfam" id="PF00590">
    <property type="entry name" value="TP_methylase"/>
    <property type="match status" value="1"/>
</dbReference>
<dbReference type="SUPFAM" id="SSF53335">
    <property type="entry name" value="S-adenosyl-L-methionine-dependent methyltransferases"/>
    <property type="match status" value="1"/>
</dbReference>
<dbReference type="InterPro" id="IPR006365">
    <property type="entry name" value="Cbl_synth_CobL"/>
</dbReference>
<dbReference type="NCBIfam" id="TIGR02467">
    <property type="entry name" value="CbiE"/>
    <property type="match status" value="1"/>
</dbReference>
<dbReference type="EMBL" id="DXGA01000176">
    <property type="protein sequence ID" value="HIW94517.1"/>
    <property type="molecule type" value="Genomic_DNA"/>
</dbReference>
<dbReference type="CDD" id="cd11644">
    <property type="entry name" value="Precorrin-6Y-MT"/>
    <property type="match status" value="1"/>
</dbReference>
<reference evidence="7" key="1">
    <citation type="journal article" date="2021" name="PeerJ">
        <title>Extensive microbial diversity within the chicken gut microbiome revealed by metagenomics and culture.</title>
        <authorList>
            <person name="Gilroy R."/>
            <person name="Ravi A."/>
            <person name="Getino M."/>
            <person name="Pursley I."/>
            <person name="Horton D.L."/>
            <person name="Alikhan N.F."/>
            <person name="Baker D."/>
            <person name="Gharbi K."/>
            <person name="Hall N."/>
            <person name="Watson M."/>
            <person name="Adriaenssens E.M."/>
            <person name="Foster-Nyarko E."/>
            <person name="Jarju S."/>
            <person name="Secka A."/>
            <person name="Antonio M."/>
            <person name="Oren A."/>
            <person name="Chaudhuri R.R."/>
            <person name="La Ragione R."/>
            <person name="Hildebrand F."/>
            <person name="Pallen M.J."/>
        </authorList>
    </citation>
    <scope>NUCLEOTIDE SEQUENCE</scope>
    <source>
        <strain evidence="7">ChiGjej6B6-1540</strain>
    </source>
</reference>
<dbReference type="Gene3D" id="3.30.950.10">
    <property type="entry name" value="Methyltransferase, Cobalt-precorrin-4 Transmethylase, Domain 2"/>
    <property type="match status" value="1"/>
</dbReference>
<gene>
    <name evidence="7" type="primary">cbiE</name>
    <name evidence="7" type="ORF">H9868_08290</name>
</gene>
<evidence type="ECO:0000313" key="7">
    <source>
        <dbReference type="EMBL" id="HIW94517.1"/>
    </source>
</evidence>
<keyword evidence="4" id="KW-0808">Transferase</keyword>
<dbReference type="Proteomes" id="UP000824192">
    <property type="component" value="Unassembled WGS sequence"/>
</dbReference>
<dbReference type="GO" id="GO:0009236">
    <property type="term" value="P:cobalamin biosynthetic process"/>
    <property type="evidence" value="ECO:0007669"/>
    <property type="project" value="UniProtKB-KW"/>
</dbReference>
<dbReference type="PANTHER" id="PTHR43182:SF1">
    <property type="entry name" value="COBALT-PRECORRIN-7 C(5)-METHYLTRANSFERASE"/>
    <property type="match status" value="1"/>
</dbReference>
<evidence type="ECO:0000256" key="1">
    <source>
        <dbReference type="ARBA" id="ARBA00004953"/>
    </source>
</evidence>
<dbReference type="GO" id="GO:0008276">
    <property type="term" value="F:protein methyltransferase activity"/>
    <property type="evidence" value="ECO:0007669"/>
    <property type="project" value="InterPro"/>
</dbReference>
<comment type="pathway">
    <text evidence="1">Cofactor biosynthesis; adenosylcobalamin biosynthesis.</text>
</comment>
<organism evidence="7 8">
    <name type="scientific">Candidatus Flavonifractor merdipullorum</name>
    <dbReference type="NCBI Taxonomy" id="2838590"/>
    <lineage>
        <taxon>Bacteria</taxon>
        <taxon>Bacillati</taxon>
        <taxon>Bacillota</taxon>
        <taxon>Clostridia</taxon>
        <taxon>Eubacteriales</taxon>
        <taxon>Oscillospiraceae</taxon>
        <taxon>Flavonifractor</taxon>
    </lineage>
</organism>
<comment type="caution">
    <text evidence="7">The sequence shown here is derived from an EMBL/GenBank/DDBJ whole genome shotgun (WGS) entry which is preliminary data.</text>
</comment>
<proteinExistence type="predicted"/>
<dbReference type="InterPro" id="IPR014776">
    <property type="entry name" value="4pyrrole_Mease_sub2"/>
</dbReference>
<evidence type="ECO:0000256" key="4">
    <source>
        <dbReference type="ARBA" id="ARBA00022679"/>
    </source>
</evidence>
<dbReference type="AlphaFoldDB" id="A0A9D1RVI7"/>
<evidence type="ECO:0000256" key="5">
    <source>
        <dbReference type="ARBA" id="ARBA00022691"/>
    </source>
</evidence>
<dbReference type="PIRSF" id="PIRSF036428">
    <property type="entry name" value="CobL"/>
    <property type="match status" value="1"/>
</dbReference>
<sequence length="398" mass="42296">MRVYLIGVGMGNPATLTLEAKAAIEESQVLIGAPRLLEPYQGRDCRALIAADDVAQAITGVNEGPVGVLLSGDVGFYSGAKKLRERLDGYEVRALPGISSLSYFCAQLGVSWQDVHIVSAHGRTHNALGEITSHSRTFLLTGGATLAQDICKSLKDHGLGALTVSVGERLSYPEQRICTGTAAELAEQTFESLAVMLVENPNPVVRTSTAPGIPDSAFQRGKAPMTKEEVRTLVLSKLRPQAHHVVWDVGAGTGSVSIECALACPAGWVYAVEKEEPALELLEENRQRFGVCNLTAVPGRAPEALKALPAPDRVFLGGTAGTMEASLTAALEKNPALRVVATAVTLETLAESVRVFEAKGLQDVDIVQIAVTRTRQVGPYHMMDANNPVWIISGEGRA</sequence>
<name>A0A9D1RVI7_9FIRM</name>
<dbReference type="InterPro" id="IPR012818">
    <property type="entry name" value="CbiE"/>
</dbReference>
<evidence type="ECO:0000313" key="8">
    <source>
        <dbReference type="Proteomes" id="UP000824192"/>
    </source>
</evidence>
<keyword evidence="5" id="KW-0949">S-adenosyl-L-methionine</keyword>
<dbReference type="Gene3D" id="3.40.50.150">
    <property type="entry name" value="Vaccinia Virus protein VP39"/>
    <property type="match status" value="1"/>
</dbReference>
<dbReference type="GO" id="GO:0032259">
    <property type="term" value="P:methylation"/>
    <property type="evidence" value="ECO:0007669"/>
    <property type="project" value="UniProtKB-KW"/>
</dbReference>
<dbReference type="InterPro" id="IPR035996">
    <property type="entry name" value="4pyrrol_Methylase_sf"/>
</dbReference>
<dbReference type="InterPro" id="IPR014777">
    <property type="entry name" value="4pyrrole_Mease_sub1"/>
</dbReference>
<dbReference type="InterPro" id="IPR014008">
    <property type="entry name" value="Cbl_synth_MTase_CbiT"/>
</dbReference>
<keyword evidence="2" id="KW-0169">Cobalamin biosynthesis</keyword>
<dbReference type="PANTHER" id="PTHR43182">
    <property type="entry name" value="COBALT-PRECORRIN-6B C(15)-METHYLTRANSFERASE (DECARBOXYLATING)"/>
    <property type="match status" value="1"/>
</dbReference>
<dbReference type="SUPFAM" id="SSF53790">
    <property type="entry name" value="Tetrapyrrole methylase"/>
    <property type="match status" value="1"/>
</dbReference>
<dbReference type="InterPro" id="IPR029063">
    <property type="entry name" value="SAM-dependent_MTases_sf"/>
</dbReference>
<keyword evidence="3" id="KW-0489">Methyltransferase</keyword>
<reference evidence="7" key="2">
    <citation type="submission" date="2021-04" db="EMBL/GenBank/DDBJ databases">
        <authorList>
            <person name="Gilroy R."/>
        </authorList>
    </citation>
    <scope>NUCLEOTIDE SEQUENCE</scope>
    <source>
        <strain evidence="7">ChiGjej6B6-1540</strain>
    </source>
</reference>
<feature type="domain" description="Tetrapyrrole methylase" evidence="6">
    <location>
        <begin position="2"/>
        <end position="186"/>
    </location>
</feature>
<evidence type="ECO:0000259" key="6">
    <source>
        <dbReference type="Pfam" id="PF00590"/>
    </source>
</evidence>
<dbReference type="InterPro" id="IPR000878">
    <property type="entry name" value="4pyrrol_Mease"/>
</dbReference>
<dbReference type="Gene3D" id="3.40.1010.10">
    <property type="entry name" value="Cobalt-precorrin-4 Transmethylase, Domain 1"/>
    <property type="match status" value="1"/>
</dbReference>
<accession>A0A9D1RVI7</accession>
<protein>
    <submittedName>
        <fullName evidence="7">Precorrin-6y C5,15-methyltransferase (Decarboxylating) subunit CbiE</fullName>
    </submittedName>
</protein>